<dbReference type="PANTHER" id="PTHR22912">
    <property type="entry name" value="DISULFIDE OXIDOREDUCTASE"/>
    <property type="match status" value="1"/>
</dbReference>
<dbReference type="GO" id="GO:0006103">
    <property type="term" value="P:2-oxoglutarate metabolic process"/>
    <property type="evidence" value="ECO:0007669"/>
    <property type="project" value="TreeGrafter"/>
</dbReference>
<evidence type="ECO:0000259" key="8">
    <source>
        <dbReference type="Pfam" id="PF02852"/>
    </source>
</evidence>
<keyword evidence="5" id="KW-0560">Oxidoreductase</keyword>
<comment type="cofactor">
    <cofactor evidence="1">
        <name>FAD</name>
        <dbReference type="ChEBI" id="CHEBI:57692"/>
    </cofactor>
</comment>
<organism evidence="9 10">
    <name type="scientific">Prototheca wickerhamii</name>
    <dbReference type="NCBI Taxonomy" id="3111"/>
    <lineage>
        <taxon>Eukaryota</taxon>
        <taxon>Viridiplantae</taxon>
        <taxon>Chlorophyta</taxon>
        <taxon>core chlorophytes</taxon>
        <taxon>Trebouxiophyceae</taxon>
        <taxon>Chlorellales</taxon>
        <taxon>Chlorellaceae</taxon>
        <taxon>Prototheca</taxon>
    </lineage>
</organism>
<comment type="similarity">
    <text evidence="2">Belongs to the class-I pyridine nucleotide-disulfide oxidoreductase family.</text>
</comment>
<keyword evidence="6" id="KW-0520">NAD</keyword>
<evidence type="ECO:0000256" key="7">
    <source>
        <dbReference type="SAM" id="MobiDB-lite"/>
    </source>
</evidence>
<dbReference type="PRINTS" id="PR00411">
    <property type="entry name" value="PNDRDTASEI"/>
</dbReference>
<evidence type="ECO:0000313" key="9">
    <source>
        <dbReference type="EMBL" id="KAK2080392.1"/>
    </source>
</evidence>
<dbReference type="InterPro" id="IPR016156">
    <property type="entry name" value="FAD/NAD-linked_Rdtase_dimer_sf"/>
</dbReference>
<keyword evidence="3" id="KW-0285">Flavoprotein</keyword>
<dbReference type="GO" id="GO:0050660">
    <property type="term" value="F:flavin adenine dinucleotide binding"/>
    <property type="evidence" value="ECO:0007669"/>
    <property type="project" value="TreeGrafter"/>
</dbReference>
<evidence type="ECO:0000256" key="3">
    <source>
        <dbReference type="ARBA" id="ARBA00022630"/>
    </source>
</evidence>
<dbReference type="GO" id="GO:0005739">
    <property type="term" value="C:mitochondrion"/>
    <property type="evidence" value="ECO:0007669"/>
    <property type="project" value="TreeGrafter"/>
</dbReference>
<evidence type="ECO:0000256" key="1">
    <source>
        <dbReference type="ARBA" id="ARBA00001974"/>
    </source>
</evidence>
<dbReference type="AlphaFoldDB" id="A0AAD9IP90"/>
<protein>
    <recommendedName>
        <fullName evidence="8">Pyridine nucleotide-disulphide oxidoreductase dimerisation domain-containing protein</fullName>
    </recommendedName>
</protein>
<dbReference type="SUPFAM" id="SSF55424">
    <property type="entry name" value="FAD/NAD-linked reductases, dimerisation (C-terminal) domain"/>
    <property type="match status" value="1"/>
</dbReference>
<gene>
    <name evidence="9" type="ORF">QBZ16_000245</name>
</gene>
<evidence type="ECO:0000256" key="4">
    <source>
        <dbReference type="ARBA" id="ARBA00022827"/>
    </source>
</evidence>
<feature type="region of interest" description="Disordered" evidence="7">
    <location>
        <begin position="1"/>
        <end position="26"/>
    </location>
</feature>
<keyword evidence="4" id="KW-0274">FAD</keyword>
<dbReference type="FunFam" id="3.30.390.30:FF:000001">
    <property type="entry name" value="Dihydrolipoyl dehydrogenase"/>
    <property type="match status" value="1"/>
</dbReference>
<dbReference type="InterPro" id="IPR050151">
    <property type="entry name" value="Class-I_Pyr_Nuc-Dis_Oxidored"/>
</dbReference>
<dbReference type="GO" id="GO:0045252">
    <property type="term" value="C:oxoglutarate dehydrogenase complex"/>
    <property type="evidence" value="ECO:0007669"/>
    <property type="project" value="TreeGrafter"/>
</dbReference>
<keyword evidence="10" id="KW-1185">Reference proteome</keyword>
<evidence type="ECO:0000256" key="6">
    <source>
        <dbReference type="ARBA" id="ARBA00023027"/>
    </source>
</evidence>
<evidence type="ECO:0000256" key="2">
    <source>
        <dbReference type="ARBA" id="ARBA00007532"/>
    </source>
</evidence>
<dbReference type="GO" id="GO:0004148">
    <property type="term" value="F:dihydrolipoyl dehydrogenase (NADH) activity"/>
    <property type="evidence" value="ECO:0007669"/>
    <property type="project" value="TreeGrafter"/>
</dbReference>
<comment type="caution">
    <text evidence="9">The sequence shown here is derived from an EMBL/GenBank/DDBJ whole genome shotgun (WGS) entry which is preliminary data.</text>
</comment>
<name>A0AAD9IP90_PROWI</name>
<reference evidence="9" key="1">
    <citation type="submission" date="2021-01" db="EMBL/GenBank/DDBJ databases">
        <authorList>
            <person name="Eckstrom K.M.E."/>
        </authorList>
    </citation>
    <scope>NUCLEOTIDE SEQUENCE</scope>
    <source>
        <strain evidence="9">UVCC 0001</strain>
    </source>
</reference>
<dbReference type="PANTHER" id="PTHR22912:SF151">
    <property type="entry name" value="DIHYDROLIPOYL DEHYDROGENASE, MITOCHONDRIAL"/>
    <property type="match status" value="1"/>
</dbReference>
<evidence type="ECO:0000256" key="5">
    <source>
        <dbReference type="ARBA" id="ARBA00023002"/>
    </source>
</evidence>
<feature type="domain" description="Pyridine nucleotide-disulphide oxidoreductase dimerisation" evidence="8">
    <location>
        <begin position="31"/>
        <end position="145"/>
    </location>
</feature>
<dbReference type="Pfam" id="PF02852">
    <property type="entry name" value="Pyr_redox_dim"/>
    <property type="match status" value="1"/>
</dbReference>
<proteinExistence type="inferred from homology"/>
<accession>A0AAD9IP90</accession>
<sequence>MRRGREHPALPRARAGAASPPPPHVLDHRTVPAACFTHPEIAFVGLSEEAARREAEAGGWAAALAVAKTYFKANTKALAEDEADGLGKLIYRRDTGEILGCHLYGLHSADLIHEFSNAMAQGQTIQDLYYNVHAHPTVAEVVEELIRHAKVDTPGGSAFRGRVQHRALGRQAQEEEGAGAGARQLGWCWSPLRERVRYVVDYTLGSCLVGSHPHIKTLSPPLVSNNELLLRKENNILCHSEIQHIFRHGAPPSYCSTPSDDIL</sequence>
<dbReference type="Gene3D" id="3.30.390.30">
    <property type="match status" value="1"/>
</dbReference>
<dbReference type="Proteomes" id="UP001255856">
    <property type="component" value="Unassembled WGS sequence"/>
</dbReference>
<dbReference type="InterPro" id="IPR004099">
    <property type="entry name" value="Pyr_nucl-diS_OxRdtase_dimer"/>
</dbReference>
<evidence type="ECO:0000313" key="10">
    <source>
        <dbReference type="Proteomes" id="UP001255856"/>
    </source>
</evidence>
<dbReference type="EMBL" id="JASFZW010000001">
    <property type="protein sequence ID" value="KAK2080392.1"/>
    <property type="molecule type" value="Genomic_DNA"/>
</dbReference>